<evidence type="ECO:0000313" key="1">
    <source>
        <dbReference type="EMBL" id="QPK79705.1"/>
    </source>
</evidence>
<reference evidence="1 2" key="1">
    <citation type="submission" date="2020-11" db="EMBL/GenBank/DDBJ databases">
        <title>Corynebacterium sp. ZJ-599.</title>
        <authorList>
            <person name="Zhou J."/>
        </authorList>
    </citation>
    <scope>NUCLEOTIDE SEQUENCE [LARGE SCALE GENOMIC DNA]</scope>
    <source>
        <strain evidence="1 2">ZJ-599</strain>
    </source>
</reference>
<sequence>MFSLRSSLTIGTSFGALFCLYGCIDLSGWDEMAHLSSAGDAAISLSEDGTIVMHVIACKAPLERIKVFTRGDYPEAPYKEEFIRLDSPQYGYIEVPLAYPTNNDPDVINTIMNEPDRMFWAYPYAYHDGTEKYPPHFPELDGVTLHMLESYPRGTVLYQTINLEQTREEERAGTNSLRLVPTTVENFKHIPSHHREPDCVAN</sequence>
<gene>
    <name evidence="1" type="ORF">G7Y31_03090</name>
</gene>
<dbReference type="RefSeq" id="WP_196823609.1">
    <property type="nucleotide sequence ID" value="NZ_CP064954.1"/>
</dbReference>
<dbReference type="EMBL" id="CP064954">
    <property type="protein sequence ID" value="QPK79705.1"/>
    <property type="molecule type" value="Genomic_DNA"/>
</dbReference>
<evidence type="ECO:0000313" key="2">
    <source>
        <dbReference type="Proteomes" id="UP000594681"/>
    </source>
</evidence>
<name>A0A7T0KGA1_9CORY</name>
<proteinExistence type="predicted"/>
<protein>
    <submittedName>
        <fullName evidence="1">Uncharacterized protein</fullName>
    </submittedName>
</protein>
<dbReference type="AlphaFoldDB" id="A0A7T0KGA1"/>
<accession>A0A7T0KGA1</accession>
<dbReference type="KEGG" id="cliz:G7Y31_03090"/>
<keyword evidence="2" id="KW-1185">Reference proteome</keyword>
<organism evidence="1 2">
    <name type="scientific">Corynebacterium lizhenjunii</name>
    <dbReference type="NCBI Taxonomy" id="2709394"/>
    <lineage>
        <taxon>Bacteria</taxon>
        <taxon>Bacillati</taxon>
        <taxon>Actinomycetota</taxon>
        <taxon>Actinomycetes</taxon>
        <taxon>Mycobacteriales</taxon>
        <taxon>Corynebacteriaceae</taxon>
        <taxon>Corynebacterium</taxon>
    </lineage>
</organism>
<dbReference type="Proteomes" id="UP000594681">
    <property type="component" value="Chromosome"/>
</dbReference>